<protein>
    <submittedName>
        <fullName evidence="6">Leucine-rich repeat domain-containing protein</fullName>
    </submittedName>
</protein>
<dbReference type="Gene3D" id="2.130.10.130">
    <property type="entry name" value="Integrin alpha, N-terminal"/>
    <property type="match status" value="3"/>
</dbReference>
<dbReference type="InterPro" id="IPR025875">
    <property type="entry name" value="Leu-rich_rpt_4"/>
</dbReference>
<dbReference type="InterPro" id="IPR013519">
    <property type="entry name" value="Int_alpha_beta-p"/>
</dbReference>
<evidence type="ECO:0000313" key="7">
    <source>
        <dbReference type="Proteomes" id="UP001056109"/>
    </source>
</evidence>
<dbReference type="SMART" id="SM00365">
    <property type="entry name" value="LRR_SD22"/>
    <property type="match status" value="9"/>
</dbReference>
<evidence type="ECO:0000256" key="1">
    <source>
        <dbReference type="ARBA" id="ARBA00022614"/>
    </source>
</evidence>
<feature type="chain" id="PRO_5046368351" evidence="5">
    <location>
        <begin position="32"/>
        <end position="1150"/>
    </location>
</feature>
<evidence type="ECO:0000256" key="5">
    <source>
        <dbReference type="SAM" id="SignalP"/>
    </source>
</evidence>
<keyword evidence="4" id="KW-1133">Transmembrane helix</keyword>
<evidence type="ECO:0000313" key="6">
    <source>
        <dbReference type="EMBL" id="USR79176.1"/>
    </source>
</evidence>
<evidence type="ECO:0000256" key="3">
    <source>
        <dbReference type="SAM" id="MobiDB-lite"/>
    </source>
</evidence>
<proteinExistence type="predicted"/>
<dbReference type="InterPro" id="IPR028994">
    <property type="entry name" value="Integrin_alpha_N"/>
</dbReference>
<dbReference type="SMART" id="SM00369">
    <property type="entry name" value="LRR_TYP"/>
    <property type="match status" value="6"/>
</dbReference>
<feature type="region of interest" description="Disordered" evidence="3">
    <location>
        <begin position="1047"/>
        <end position="1113"/>
    </location>
</feature>
<keyword evidence="4" id="KW-0472">Membrane</keyword>
<feature type="compositionally biased region" description="Polar residues" evidence="3">
    <location>
        <begin position="1104"/>
        <end position="1113"/>
    </location>
</feature>
<dbReference type="SUPFAM" id="SSF52058">
    <property type="entry name" value="L domain-like"/>
    <property type="match status" value="1"/>
</dbReference>
<dbReference type="PROSITE" id="PS51450">
    <property type="entry name" value="LRR"/>
    <property type="match status" value="9"/>
</dbReference>
<feature type="compositionally biased region" description="Pro residues" evidence="3">
    <location>
        <begin position="259"/>
        <end position="269"/>
    </location>
</feature>
<gene>
    <name evidence="6" type="ORF">NG665_07285</name>
</gene>
<keyword evidence="5" id="KW-0732">Signal</keyword>
<dbReference type="Pfam" id="PF12799">
    <property type="entry name" value="LRR_4"/>
    <property type="match status" value="3"/>
</dbReference>
<sequence>MSNHLRRRRMVSFVSALSVISLGIGAPPAFANENPQATLAGCIADQAREDGVAEQDITQLQCRFDGGKFDDLTFLGNYPKLASVDLQKVEIKSLAGLEALPQLASLSLFQAQLSDVSDLGKLTKLTTLSLNDNKIEDVSALAALTNLKKLDLRKNYVYDLSALKDLTAKIDAKLQKPDLIRYVGDPVPVIKAQDGSVVTPSKQSHPYEPGATFETEGTYTASFRATLLFNGNLNVTVKPKAEKPQDVTPDEPENEQPDQPSPLPFPPAQPDGDHSASPVKDRILRSCIRLVPEHRIGENGVVTAEHVAQLTELHCVGRDIDSLEGLELAQNLKVLDLSQTHVSDLSPLNNLPKLEVLRVDKTQVRDLSKLTALPALKELYLANNEITSVEGMGQFPNLTHLSLLKNNLTDISALAGYSSLTFLNVAQNEITSLTPLEQLVKLGDLRAHHNKITSLAGIENLTALDNLELGTNEISSIAELTALSQLRTVSVRENQITDVSPLKNLTKPYRVDISQNPITNAHELESLQFQPPAPGADPNEPHGLINVQENVAPAKPEQPEAPADIPAPAIPQGGLAQWYGAPGAATGSAIAQHSCDVTGDGKEDIIVGAWAHEEKATGMVGVAYVLPNGSPAGDLDDPATGALKIYGPTPGSLTGFNVACVGDVNGDGKADIGISSHKADRGYVVFGTESTEPIHLDQLADKGFEISSSVAKIGAGWIVTAAGDVNGDSLGDLAVVSQAGGKDKRGEVTIIAGSTSNAPVTLQDSDRVLTRIVGNTDMPVFNVTQAGDVDGDGVDDFLVGGYYATATNAQAPKTGMAWVVSGKARGTVNVFDDFDGFAIQGPLRGGDRLGIAVAPLGDINDDGFADVMIAANPTHGNGAVAVVLGAKEHNTVTIDPAARLPITDSNGSRGWWITDSRPSGYLGYGMSGVPAREGKSGTIILGSSEAARVVAFDTSVLTGSVDNPLIQPATETGNALGGSVDLAQIDPAYKVEINGNADRLGRAVGVVNGFNDYAGMLMIAGADRAGNPTGRGSIVLAALPALHVLGKKVPGEPQTPGDSDTETPGDTQQPGGTEQPGNTSGAKQSGGAKQPGGMEQPSHKQPAGTHQQVTESTSNLARTGVGVGALGWVALALLLAGGGVIGYRAYRRTN</sequence>
<dbReference type="InterPro" id="IPR050836">
    <property type="entry name" value="SDS22/Internalin_LRR"/>
</dbReference>
<dbReference type="InterPro" id="IPR003591">
    <property type="entry name" value="Leu-rich_rpt_typical-subtyp"/>
</dbReference>
<feature type="transmembrane region" description="Helical" evidence="4">
    <location>
        <begin position="1125"/>
        <end position="1146"/>
    </location>
</feature>
<keyword evidence="7" id="KW-1185">Reference proteome</keyword>
<evidence type="ECO:0000256" key="2">
    <source>
        <dbReference type="ARBA" id="ARBA00022737"/>
    </source>
</evidence>
<dbReference type="RefSeq" id="WP_252673050.1">
    <property type="nucleotide sequence ID" value="NZ_CP099547.1"/>
</dbReference>
<dbReference type="PANTHER" id="PTHR46652:SF3">
    <property type="entry name" value="LEUCINE-RICH REPEAT-CONTAINING PROTEIN 9"/>
    <property type="match status" value="1"/>
</dbReference>
<dbReference type="SUPFAM" id="SSF69318">
    <property type="entry name" value="Integrin alpha N-terminal domain"/>
    <property type="match status" value="2"/>
</dbReference>
<feature type="region of interest" description="Disordered" evidence="3">
    <location>
        <begin position="194"/>
        <end position="213"/>
    </location>
</feature>
<name>A0ABY5AGP7_9ACTO</name>
<dbReference type="Proteomes" id="UP001056109">
    <property type="component" value="Chromosome"/>
</dbReference>
<feature type="region of interest" description="Disordered" evidence="3">
    <location>
        <begin position="238"/>
        <end position="278"/>
    </location>
</feature>
<dbReference type="EMBL" id="CP099547">
    <property type="protein sequence ID" value="USR79176.1"/>
    <property type="molecule type" value="Genomic_DNA"/>
</dbReference>
<dbReference type="InterPro" id="IPR001611">
    <property type="entry name" value="Leu-rich_rpt"/>
</dbReference>
<feature type="signal peptide" evidence="5">
    <location>
        <begin position="1"/>
        <end position="31"/>
    </location>
</feature>
<dbReference type="InterPro" id="IPR032675">
    <property type="entry name" value="LRR_dom_sf"/>
</dbReference>
<keyword evidence="2" id="KW-0677">Repeat</keyword>
<keyword evidence="4" id="KW-0812">Transmembrane</keyword>
<reference evidence="6" key="1">
    <citation type="submission" date="2022-06" db="EMBL/GenBank/DDBJ databases">
        <title>Complete Genome Sequence of Arcanobacterium pinnipediorum strain DSM 28752 isolated from a harbour seal.</title>
        <authorList>
            <person name="Borowiak M."/>
            <person name="Kreitlow A."/>
            <person name="Alssahen M."/>
            <person name="Malorny B."/>
            <person name="Laemmler C."/>
            <person name="Prenger-Berninghoff E."/>
            <person name="Siebert U."/>
            <person name="Ploetz M."/>
            <person name="Abdulmawjood A."/>
        </authorList>
    </citation>
    <scope>NUCLEOTIDE SEQUENCE</scope>
    <source>
        <strain evidence="6">DSM 28752</strain>
    </source>
</reference>
<dbReference type="SMART" id="SM00191">
    <property type="entry name" value="Int_alpha"/>
    <property type="match status" value="5"/>
</dbReference>
<dbReference type="PANTHER" id="PTHR46652">
    <property type="entry name" value="LEUCINE-RICH REPEAT AND IQ DOMAIN-CONTAINING PROTEIN 1-RELATED"/>
    <property type="match status" value="1"/>
</dbReference>
<feature type="compositionally biased region" description="Polar residues" evidence="3">
    <location>
        <begin position="1056"/>
        <end position="1083"/>
    </location>
</feature>
<organism evidence="6 7">
    <name type="scientific">Arcanobacterium pinnipediorum</name>
    <dbReference type="NCBI Taxonomy" id="1503041"/>
    <lineage>
        <taxon>Bacteria</taxon>
        <taxon>Bacillati</taxon>
        <taxon>Actinomycetota</taxon>
        <taxon>Actinomycetes</taxon>
        <taxon>Actinomycetales</taxon>
        <taxon>Actinomycetaceae</taxon>
        <taxon>Arcanobacterium</taxon>
    </lineage>
</organism>
<evidence type="ECO:0000256" key="4">
    <source>
        <dbReference type="SAM" id="Phobius"/>
    </source>
</evidence>
<dbReference type="Gene3D" id="3.80.10.10">
    <property type="entry name" value="Ribonuclease Inhibitor"/>
    <property type="match status" value="2"/>
</dbReference>
<keyword evidence="1" id="KW-0433">Leucine-rich repeat</keyword>
<dbReference type="SUPFAM" id="SSF52075">
    <property type="entry name" value="Outer arm dynein light chain 1"/>
    <property type="match status" value="1"/>
</dbReference>
<accession>A0ABY5AGP7</accession>